<dbReference type="Gene3D" id="3.40.50.300">
    <property type="entry name" value="P-loop containing nucleotide triphosphate hydrolases"/>
    <property type="match status" value="1"/>
</dbReference>
<sequence>MAPIPITIVTGFLGSGKTTLILNLVPQLRDANPDYRLALLKNEFGDLAVDSQLAASSAVAGVRELLNGCICCNLVGQLGDALDELTAAKEGQLPPSRIVVETSGSAFPATLALEVNRLARSTGGRFALDGVVSVIDVENWAGYEDTSYTAKLQARYTDLVVFNKWETCSERRFDECLDRLGDLHTDGVAWAKSLKGWVDAGLVFGVDGGLLAKALAGGGGDKVINGDVNGHGHGHDHDHNHEHKDDHQSEVEVLSVTLNGGEHAAADATKLLHLLTTASKEEVYRIKAVISVATADAAHIKNSDDSIAVEAIPTAKTAATTRYILNWAFGRWTFTPIAAGVDEHASSDNTPLRMTMILARYESTKWTKKLQTGAFVALAGDAGTASGALTVTKIA</sequence>
<evidence type="ECO:0000313" key="3">
    <source>
        <dbReference type="EMBL" id="CAK7223027.1"/>
    </source>
</evidence>
<dbReference type="Pfam" id="PF02492">
    <property type="entry name" value="cobW"/>
    <property type="match status" value="1"/>
</dbReference>
<reference evidence="3 4" key="1">
    <citation type="submission" date="2024-01" db="EMBL/GenBank/DDBJ databases">
        <authorList>
            <person name="Allen C."/>
            <person name="Tagirdzhanova G."/>
        </authorList>
    </citation>
    <scope>NUCLEOTIDE SEQUENCE [LARGE SCALE GENOMIC DNA]</scope>
</reference>
<evidence type="ECO:0000313" key="4">
    <source>
        <dbReference type="Proteomes" id="UP001642405"/>
    </source>
</evidence>
<evidence type="ECO:0000259" key="2">
    <source>
        <dbReference type="Pfam" id="PF02492"/>
    </source>
</evidence>
<dbReference type="CDD" id="cd03112">
    <property type="entry name" value="CobW-like"/>
    <property type="match status" value="1"/>
</dbReference>
<evidence type="ECO:0000256" key="1">
    <source>
        <dbReference type="SAM" id="MobiDB-lite"/>
    </source>
</evidence>
<dbReference type="SUPFAM" id="SSF52540">
    <property type="entry name" value="P-loop containing nucleoside triphosphate hydrolases"/>
    <property type="match status" value="1"/>
</dbReference>
<dbReference type="PANTHER" id="PTHR13748:SF62">
    <property type="entry name" value="COBW DOMAIN-CONTAINING PROTEIN"/>
    <property type="match status" value="1"/>
</dbReference>
<keyword evidence="4" id="KW-1185">Reference proteome</keyword>
<organism evidence="3 4">
    <name type="scientific">Sporothrix curviconia</name>
    <dbReference type="NCBI Taxonomy" id="1260050"/>
    <lineage>
        <taxon>Eukaryota</taxon>
        <taxon>Fungi</taxon>
        <taxon>Dikarya</taxon>
        <taxon>Ascomycota</taxon>
        <taxon>Pezizomycotina</taxon>
        <taxon>Sordariomycetes</taxon>
        <taxon>Sordariomycetidae</taxon>
        <taxon>Ophiostomatales</taxon>
        <taxon>Ophiostomataceae</taxon>
        <taxon>Sporothrix</taxon>
    </lineage>
</organism>
<feature type="region of interest" description="Disordered" evidence="1">
    <location>
        <begin position="229"/>
        <end position="248"/>
    </location>
</feature>
<name>A0ABP0BTK8_9PEZI</name>
<dbReference type="InterPro" id="IPR003495">
    <property type="entry name" value="CobW/HypB/UreG_nucleotide-bd"/>
</dbReference>
<gene>
    <name evidence="3" type="ORF">SCUCBS95973_005035</name>
</gene>
<dbReference type="PANTHER" id="PTHR13748">
    <property type="entry name" value="COBW-RELATED"/>
    <property type="match status" value="1"/>
</dbReference>
<proteinExistence type="predicted"/>
<dbReference type="EMBL" id="CAWUHB010000026">
    <property type="protein sequence ID" value="CAK7223027.1"/>
    <property type="molecule type" value="Genomic_DNA"/>
</dbReference>
<feature type="compositionally biased region" description="Basic and acidic residues" evidence="1">
    <location>
        <begin position="233"/>
        <end position="248"/>
    </location>
</feature>
<dbReference type="Proteomes" id="UP001642405">
    <property type="component" value="Unassembled WGS sequence"/>
</dbReference>
<protein>
    <recommendedName>
        <fullName evidence="2">CobW/HypB/UreG nucleotide-binding domain-containing protein</fullName>
    </recommendedName>
</protein>
<dbReference type="InterPro" id="IPR027417">
    <property type="entry name" value="P-loop_NTPase"/>
</dbReference>
<accession>A0ABP0BTK8</accession>
<dbReference type="InterPro" id="IPR051316">
    <property type="entry name" value="Zinc-reg_GTPase_activator"/>
</dbReference>
<feature type="domain" description="CobW/HypB/UreG nucleotide-binding" evidence="2">
    <location>
        <begin position="5"/>
        <end position="181"/>
    </location>
</feature>
<comment type="caution">
    <text evidence="3">The sequence shown here is derived from an EMBL/GenBank/DDBJ whole genome shotgun (WGS) entry which is preliminary data.</text>
</comment>